<dbReference type="AlphaFoldDB" id="A0A835E197"/>
<dbReference type="CDD" id="cd01837">
    <property type="entry name" value="SGNH_plant_lipase_like"/>
    <property type="match status" value="1"/>
</dbReference>
<proteinExistence type="inferred from homology"/>
<dbReference type="SUPFAM" id="SSF52266">
    <property type="entry name" value="SGNH hydrolase"/>
    <property type="match status" value="1"/>
</dbReference>
<accession>A0A835E197</accession>
<evidence type="ECO:0000313" key="4">
    <source>
        <dbReference type="Proteomes" id="UP000636709"/>
    </source>
</evidence>
<keyword evidence="4" id="KW-1185">Reference proteome</keyword>
<feature type="signal peptide" evidence="2">
    <location>
        <begin position="1"/>
        <end position="24"/>
    </location>
</feature>
<comment type="similarity">
    <text evidence="1">Belongs to the 'GDSL' lipolytic enzyme family.</text>
</comment>
<dbReference type="Gene3D" id="3.40.50.1110">
    <property type="entry name" value="SGNH hydrolase"/>
    <property type="match status" value="1"/>
</dbReference>
<evidence type="ECO:0000313" key="3">
    <source>
        <dbReference type="EMBL" id="KAF8658347.1"/>
    </source>
</evidence>
<protein>
    <recommendedName>
        <fullName evidence="5">GDSL esterase/lipase</fullName>
    </recommendedName>
</protein>
<dbReference type="InterPro" id="IPR035669">
    <property type="entry name" value="SGNH_plant_lipase-like"/>
</dbReference>
<gene>
    <name evidence="3" type="ORF">HU200_059395</name>
</gene>
<reference evidence="3" key="1">
    <citation type="submission" date="2020-07" db="EMBL/GenBank/DDBJ databases">
        <title>Genome sequence and genetic diversity analysis of an under-domesticated orphan crop, white fonio (Digitaria exilis).</title>
        <authorList>
            <person name="Bennetzen J.L."/>
            <person name="Chen S."/>
            <person name="Ma X."/>
            <person name="Wang X."/>
            <person name="Yssel A.E.J."/>
            <person name="Chaluvadi S.R."/>
            <person name="Johnson M."/>
            <person name="Gangashetty P."/>
            <person name="Hamidou F."/>
            <person name="Sanogo M.D."/>
            <person name="Zwaenepoel A."/>
            <person name="Wallace J."/>
            <person name="Van De Peer Y."/>
            <person name="Van Deynze A."/>
        </authorList>
    </citation>
    <scope>NUCLEOTIDE SEQUENCE</scope>
    <source>
        <tissue evidence="3">Leaves</tissue>
    </source>
</reference>
<organism evidence="3 4">
    <name type="scientific">Digitaria exilis</name>
    <dbReference type="NCBI Taxonomy" id="1010633"/>
    <lineage>
        <taxon>Eukaryota</taxon>
        <taxon>Viridiplantae</taxon>
        <taxon>Streptophyta</taxon>
        <taxon>Embryophyta</taxon>
        <taxon>Tracheophyta</taxon>
        <taxon>Spermatophyta</taxon>
        <taxon>Magnoliopsida</taxon>
        <taxon>Liliopsida</taxon>
        <taxon>Poales</taxon>
        <taxon>Poaceae</taxon>
        <taxon>PACMAD clade</taxon>
        <taxon>Panicoideae</taxon>
        <taxon>Panicodae</taxon>
        <taxon>Paniceae</taxon>
        <taxon>Anthephorinae</taxon>
        <taxon>Digitaria</taxon>
    </lineage>
</organism>
<name>A0A835E197_9POAL</name>
<dbReference type="Proteomes" id="UP000636709">
    <property type="component" value="Unassembled WGS sequence"/>
</dbReference>
<dbReference type="InterPro" id="IPR050592">
    <property type="entry name" value="GDSL_lipolytic_enzyme"/>
</dbReference>
<evidence type="ECO:0000256" key="1">
    <source>
        <dbReference type="ARBA" id="ARBA00008668"/>
    </source>
</evidence>
<keyword evidence="2" id="KW-0732">Signal</keyword>
<dbReference type="OrthoDB" id="1600564at2759"/>
<feature type="chain" id="PRO_5032765333" description="GDSL esterase/lipase" evidence="2">
    <location>
        <begin position="25"/>
        <end position="358"/>
    </location>
</feature>
<dbReference type="InterPro" id="IPR036514">
    <property type="entry name" value="SGNH_hydro_sf"/>
</dbReference>
<dbReference type="PANTHER" id="PTHR45642:SF154">
    <property type="entry name" value="OS09G0132200 PROTEIN"/>
    <property type="match status" value="1"/>
</dbReference>
<dbReference type="PANTHER" id="PTHR45642">
    <property type="entry name" value="GDSL ESTERASE/LIPASE EXL3"/>
    <property type="match status" value="1"/>
</dbReference>
<evidence type="ECO:0000256" key="2">
    <source>
        <dbReference type="SAM" id="SignalP"/>
    </source>
</evidence>
<dbReference type="Pfam" id="PF00657">
    <property type="entry name" value="Lipase_GDSL"/>
    <property type="match status" value="1"/>
</dbReference>
<evidence type="ECO:0008006" key="5">
    <source>
        <dbReference type="Google" id="ProtNLM"/>
    </source>
</evidence>
<dbReference type="GO" id="GO:0016788">
    <property type="term" value="F:hydrolase activity, acting on ester bonds"/>
    <property type="evidence" value="ECO:0007669"/>
    <property type="project" value="InterPro"/>
</dbReference>
<dbReference type="InterPro" id="IPR001087">
    <property type="entry name" value="GDSL"/>
</dbReference>
<comment type="caution">
    <text evidence="3">The sequence shown here is derived from an EMBL/GenBank/DDBJ whole genome shotgun (WGS) entry which is preliminary data.</text>
</comment>
<dbReference type="EMBL" id="JACEFO010002480">
    <property type="protein sequence ID" value="KAF8658347.1"/>
    <property type="molecule type" value="Genomic_DNA"/>
</dbReference>
<sequence length="358" mass="39114">MMFPHGRQHHYLYLLVLSSHLLLSRSTTAAAGKVSAIIVFGDSTVDAGNNVYNPFVSRGSLPPYGRDFNGGVPTGRFSNGRIIPDFISEGVGLASTVPAYFDPTNTIDRLATGANFASSGAGLDDLTSEFFMAIPLRQQIESFREYKERLTLAMGESDAGEIIAEALYYFGIGNNDISVNYFFLPERRAQFTPPEYVAFLIDVAGAAVREVYELGGRKIQLTGVLPVGCVPAMRTVNTQRPGECVEELNQYAVMFNAELRVAVDRLNAELAGARLGYGDLYGLVSAIVAYPSEYGFENVKQGCCGTGLVEMSFLCALDAPLSCHDADKYLFFDSAHFTERVHKMEAREMLSTSLAVFM</sequence>